<evidence type="ECO:0000313" key="9">
    <source>
        <dbReference type="EMBL" id="OAD41646.1"/>
    </source>
</evidence>
<evidence type="ECO:0000256" key="7">
    <source>
        <dbReference type="SAM" id="Phobius"/>
    </source>
</evidence>
<feature type="transmembrane region" description="Helical" evidence="7">
    <location>
        <begin position="61"/>
        <end position="82"/>
    </location>
</feature>
<feature type="transmembrane region" description="Helical" evidence="7">
    <location>
        <begin position="215"/>
        <end position="237"/>
    </location>
</feature>
<evidence type="ECO:0000313" key="8">
    <source>
        <dbReference type="EMBL" id="AOW13362.1"/>
    </source>
</evidence>
<evidence type="ECO:0000256" key="5">
    <source>
        <dbReference type="ARBA" id="ARBA00023136"/>
    </source>
</evidence>
<dbReference type="InterPro" id="IPR019108">
    <property type="entry name" value="Caa3_assmbl_CtaG-rel"/>
</dbReference>
<dbReference type="Proteomes" id="UP000185657">
    <property type="component" value="Unassembled WGS sequence"/>
</dbReference>
<evidence type="ECO:0000313" key="10">
    <source>
        <dbReference type="Proteomes" id="UP000185657"/>
    </source>
</evidence>
<feature type="transmembrane region" description="Helical" evidence="7">
    <location>
        <begin position="94"/>
        <end position="117"/>
    </location>
</feature>
<evidence type="ECO:0000313" key="11">
    <source>
        <dbReference type="Proteomes" id="UP000185680"/>
    </source>
</evidence>
<organism evidence="8 11">
    <name type="scientific">Hydrogenophaga crassostreae</name>
    <dbReference type="NCBI Taxonomy" id="1763535"/>
    <lineage>
        <taxon>Bacteria</taxon>
        <taxon>Pseudomonadati</taxon>
        <taxon>Pseudomonadota</taxon>
        <taxon>Betaproteobacteria</taxon>
        <taxon>Burkholderiales</taxon>
        <taxon>Comamonadaceae</taxon>
        <taxon>Hydrogenophaga</taxon>
    </lineage>
</organism>
<evidence type="ECO:0008006" key="12">
    <source>
        <dbReference type="Google" id="ProtNLM"/>
    </source>
</evidence>
<reference evidence="8 11" key="2">
    <citation type="submission" date="2016-10" db="EMBL/GenBank/DDBJ databases">
        <title>Hydorgenophaga sp. LPB0072 isolated from gastropod.</title>
        <authorList>
            <person name="Kim E."/>
            <person name="Yi H."/>
        </authorList>
    </citation>
    <scope>NUCLEOTIDE SEQUENCE [LARGE SCALE GENOMIC DNA]</scope>
    <source>
        <strain evidence="8 11">LPB0072</strain>
    </source>
</reference>
<proteinExistence type="predicted"/>
<dbReference type="EMBL" id="CP017476">
    <property type="protein sequence ID" value="AOW13362.1"/>
    <property type="molecule type" value="Genomic_DNA"/>
</dbReference>
<dbReference type="AlphaFoldDB" id="A0A167HRP5"/>
<evidence type="ECO:0000256" key="4">
    <source>
        <dbReference type="ARBA" id="ARBA00022989"/>
    </source>
</evidence>
<accession>A0A167HRP5</accession>
<dbReference type="Proteomes" id="UP000185680">
    <property type="component" value="Chromosome"/>
</dbReference>
<dbReference type="GO" id="GO:0005886">
    <property type="term" value="C:plasma membrane"/>
    <property type="evidence" value="ECO:0007669"/>
    <property type="project" value="UniProtKB-SubCell"/>
</dbReference>
<dbReference type="KEGG" id="hyl:LPB072_11365"/>
<evidence type="ECO:0000256" key="2">
    <source>
        <dbReference type="ARBA" id="ARBA00022475"/>
    </source>
</evidence>
<feature type="transmembrane region" description="Helical" evidence="7">
    <location>
        <begin position="316"/>
        <end position="338"/>
    </location>
</feature>
<evidence type="ECO:0000256" key="1">
    <source>
        <dbReference type="ARBA" id="ARBA00004651"/>
    </source>
</evidence>
<evidence type="ECO:0000256" key="6">
    <source>
        <dbReference type="SAM" id="MobiDB-lite"/>
    </source>
</evidence>
<keyword evidence="3 7" id="KW-0812">Transmembrane</keyword>
<dbReference type="STRING" id="1763535.LPB072_11365"/>
<comment type="subcellular location">
    <subcellularLocation>
        <location evidence="1">Cell membrane</location>
        <topology evidence="1">Multi-pass membrane protein</topology>
    </subcellularLocation>
</comment>
<feature type="transmembrane region" description="Helical" evidence="7">
    <location>
        <begin position="24"/>
        <end position="41"/>
    </location>
</feature>
<feature type="transmembrane region" description="Helical" evidence="7">
    <location>
        <begin position="138"/>
        <end position="161"/>
    </location>
</feature>
<keyword evidence="2" id="KW-1003">Cell membrane</keyword>
<feature type="region of interest" description="Disordered" evidence="6">
    <location>
        <begin position="288"/>
        <end position="308"/>
    </location>
</feature>
<name>A0A167HRP5_9BURK</name>
<sequence length="366" mass="39892">MLLISSAALAHGDSASPPAWPLPWPFSLDAVVAIALAAFVYQRGIKSLRFKRDGSHRGREVAFYAGLACIGLALITPLDVIAEHLFAVHQVQHLLLRGLAPMLLMLAVPSGPLIAGLPTSLRRSVLVPLMSSRTVRAAFALLARPLVSTALYIGALYFWQIPEVHNQALLLSGWHYLMHVTMLASGLLFFWTVFDPRPAPWGATFPARLGMASAAIFANIPLGALITFKGTVTYAAYDKLGRWWGVTPLEDELLGGLVIWILASMMGLVAALLLVRLWGRTEEQQDQRRVRGFQTPVKRDMSAPGPGHAAQARRRLGWGLALVPAVAFIAVLVLAIWLNWQTKGDSLKQVRVKGATSTSFDKTNKS</sequence>
<feature type="transmembrane region" description="Helical" evidence="7">
    <location>
        <begin position="257"/>
        <end position="279"/>
    </location>
</feature>
<dbReference type="EMBL" id="LVWD01000013">
    <property type="protein sequence ID" value="OAD41646.1"/>
    <property type="molecule type" value="Genomic_DNA"/>
</dbReference>
<reference evidence="9 10" key="1">
    <citation type="submission" date="2016-02" db="EMBL/GenBank/DDBJ databases">
        <title>Draft genome sequence of Hydrogenophaga sp. LPB0072.</title>
        <authorList>
            <person name="Shin S.-K."/>
            <person name="Yi H."/>
        </authorList>
    </citation>
    <scope>NUCLEOTIDE SEQUENCE [LARGE SCALE GENOMIC DNA]</scope>
    <source>
        <strain evidence="9 10">LPB0072</strain>
    </source>
</reference>
<dbReference type="Pfam" id="PF09678">
    <property type="entry name" value="Caa3_CtaG"/>
    <property type="match status" value="1"/>
</dbReference>
<evidence type="ECO:0000256" key="3">
    <source>
        <dbReference type="ARBA" id="ARBA00022692"/>
    </source>
</evidence>
<feature type="transmembrane region" description="Helical" evidence="7">
    <location>
        <begin position="173"/>
        <end position="194"/>
    </location>
</feature>
<keyword evidence="4 7" id="KW-1133">Transmembrane helix</keyword>
<protein>
    <recommendedName>
        <fullName evidence="12">Cytochrome c oxidase assembly protein</fullName>
    </recommendedName>
</protein>
<keyword evidence="10" id="KW-1185">Reference proteome</keyword>
<gene>
    <name evidence="8" type="ORF">LPB072_11365</name>
    <name evidence="9" type="ORF">LPB72_09985</name>
</gene>
<keyword evidence="5 7" id="KW-0472">Membrane</keyword>